<gene>
    <name evidence="1" type="ORF">Sradi_0734500</name>
</gene>
<organism evidence="1">
    <name type="scientific">Sesamum radiatum</name>
    <name type="common">Black benniseed</name>
    <dbReference type="NCBI Taxonomy" id="300843"/>
    <lineage>
        <taxon>Eukaryota</taxon>
        <taxon>Viridiplantae</taxon>
        <taxon>Streptophyta</taxon>
        <taxon>Embryophyta</taxon>
        <taxon>Tracheophyta</taxon>
        <taxon>Spermatophyta</taxon>
        <taxon>Magnoliopsida</taxon>
        <taxon>eudicotyledons</taxon>
        <taxon>Gunneridae</taxon>
        <taxon>Pentapetalae</taxon>
        <taxon>asterids</taxon>
        <taxon>lamiids</taxon>
        <taxon>Lamiales</taxon>
        <taxon>Pedaliaceae</taxon>
        <taxon>Sesamum</taxon>
    </lineage>
</organism>
<dbReference type="EMBL" id="JACGWJ010000003">
    <property type="protein sequence ID" value="KAL0431085.1"/>
    <property type="molecule type" value="Genomic_DNA"/>
</dbReference>
<name>A0AAW2VSN6_SESRA</name>
<proteinExistence type="predicted"/>
<protein>
    <recommendedName>
        <fullName evidence="2">RNA-directed DNA polymerase (Reverse transcriptase)</fullName>
    </recommendedName>
</protein>
<reference evidence="1" key="1">
    <citation type="submission" date="2020-06" db="EMBL/GenBank/DDBJ databases">
        <authorList>
            <person name="Li T."/>
            <person name="Hu X."/>
            <person name="Zhang T."/>
            <person name="Song X."/>
            <person name="Zhang H."/>
            <person name="Dai N."/>
            <person name="Sheng W."/>
            <person name="Hou X."/>
            <person name="Wei L."/>
        </authorList>
    </citation>
    <scope>NUCLEOTIDE SEQUENCE</scope>
    <source>
        <strain evidence="1">G02</strain>
        <tissue evidence="1">Leaf</tissue>
    </source>
</reference>
<accession>A0AAW2VSN6</accession>
<evidence type="ECO:0008006" key="2">
    <source>
        <dbReference type="Google" id="ProtNLM"/>
    </source>
</evidence>
<evidence type="ECO:0000313" key="1">
    <source>
        <dbReference type="EMBL" id="KAL0431085.1"/>
    </source>
</evidence>
<sequence length="76" mass="8676">MTIRGLRPLDQPLKIDSSAECKHANVSSRGARGYPRVLVVAKHEKYLGLPAVMGKSKREVFNSLKDRLWRKLQSWT</sequence>
<reference evidence="1" key="2">
    <citation type="journal article" date="2024" name="Plant">
        <title>Genomic evolution and insights into agronomic trait innovations of Sesamum species.</title>
        <authorList>
            <person name="Miao H."/>
            <person name="Wang L."/>
            <person name="Qu L."/>
            <person name="Liu H."/>
            <person name="Sun Y."/>
            <person name="Le M."/>
            <person name="Wang Q."/>
            <person name="Wei S."/>
            <person name="Zheng Y."/>
            <person name="Lin W."/>
            <person name="Duan Y."/>
            <person name="Cao H."/>
            <person name="Xiong S."/>
            <person name="Wang X."/>
            <person name="Wei L."/>
            <person name="Li C."/>
            <person name="Ma Q."/>
            <person name="Ju M."/>
            <person name="Zhao R."/>
            <person name="Li G."/>
            <person name="Mu C."/>
            <person name="Tian Q."/>
            <person name="Mei H."/>
            <person name="Zhang T."/>
            <person name="Gao T."/>
            <person name="Zhang H."/>
        </authorList>
    </citation>
    <scope>NUCLEOTIDE SEQUENCE</scope>
    <source>
        <strain evidence="1">G02</strain>
    </source>
</reference>
<comment type="caution">
    <text evidence="1">The sequence shown here is derived from an EMBL/GenBank/DDBJ whole genome shotgun (WGS) entry which is preliminary data.</text>
</comment>
<dbReference type="AlphaFoldDB" id="A0AAW2VSN6"/>